<dbReference type="Gene3D" id="3.10.520.10">
    <property type="entry name" value="ApbE-like domains"/>
    <property type="match status" value="1"/>
</dbReference>
<keyword evidence="1" id="KW-0808">Transferase</keyword>
<sequence>MGTVFSSTSATGPPLDPHTGLPAMGLASVTVTGRRLTRVDAYATALFAMGAEAAQAWIRAHGAYETLVVTSAGYVWQSEYFPAVALQLAHDWRLLLRAARRPRRGRMVRIDWAGGSGQLMASGG</sequence>
<proteinExistence type="predicted"/>
<organism evidence="1">
    <name type="scientific">Streptomyces sp. NBC_00003</name>
    <dbReference type="NCBI Taxonomy" id="2903608"/>
    <lineage>
        <taxon>Bacteria</taxon>
        <taxon>Bacillati</taxon>
        <taxon>Actinomycetota</taxon>
        <taxon>Actinomycetes</taxon>
        <taxon>Kitasatosporales</taxon>
        <taxon>Streptomycetaceae</taxon>
        <taxon>Streptomyces</taxon>
    </lineage>
</organism>
<dbReference type="Pfam" id="PF02424">
    <property type="entry name" value="ApbE"/>
    <property type="match status" value="1"/>
</dbReference>
<gene>
    <name evidence="1" type="ORF">OG549_36605</name>
</gene>
<dbReference type="SUPFAM" id="SSF143631">
    <property type="entry name" value="ApbE-like"/>
    <property type="match status" value="1"/>
</dbReference>
<protein>
    <submittedName>
        <fullName evidence="1">FAD:protein FMN transferase</fullName>
    </submittedName>
</protein>
<evidence type="ECO:0000313" key="1">
    <source>
        <dbReference type="EMBL" id="WTW65719.1"/>
    </source>
</evidence>
<accession>A0AAU2VGJ2</accession>
<dbReference type="EMBL" id="CP108318">
    <property type="protein sequence ID" value="WTW65719.1"/>
    <property type="molecule type" value="Genomic_DNA"/>
</dbReference>
<dbReference type="AlphaFoldDB" id="A0AAU2VGJ2"/>
<dbReference type="InterPro" id="IPR003374">
    <property type="entry name" value="ApbE-like_sf"/>
</dbReference>
<dbReference type="InterPro" id="IPR024932">
    <property type="entry name" value="ApbE"/>
</dbReference>
<name>A0AAU2VGJ2_9ACTN</name>
<reference evidence="1" key="1">
    <citation type="submission" date="2022-10" db="EMBL/GenBank/DDBJ databases">
        <title>The complete genomes of actinobacterial strains from the NBC collection.</title>
        <authorList>
            <person name="Joergensen T.S."/>
            <person name="Alvarez Arevalo M."/>
            <person name="Sterndorff E.B."/>
            <person name="Faurdal D."/>
            <person name="Vuksanovic O."/>
            <person name="Mourched A.-S."/>
            <person name="Charusanti P."/>
            <person name="Shaw S."/>
            <person name="Blin K."/>
            <person name="Weber T."/>
        </authorList>
    </citation>
    <scope>NUCLEOTIDE SEQUENCE</scope>
    <source>
        <strain evidence="1">NBC_00003</strain>
    </source>
</reference>
<dbReference type="GO" id="GO:0016740">
    <property type="term" value="F:transferase activity"/>
    <property type="evidence" value="ECO:0007669"/>
    <property type="project" value="UniProtKB-KW"/>
</dbReference>